<dbReference type="Proteomes" id="UP000708298">
    <property type="component" value="Unassembled WGS sequence"/>
</dbReference>
<dbReference type="InterPro" id="IPR006311">
    <property type="entry name" value="TAT_signal"/>
</dbReference>
<dbReference type="AlphaFoldDB" id="A0A963YRQ2"/>
<keyword evidence="1" id="KW-0732">Signal</keyword>
<organism evidence="2 3">
    <name type="scientific">Acidisoma silvae</name>
    <dbReference type="NCBI Taxonomy" id="2802396"/>
    <lineage>
        <taxon>Bacteria</taxon>
        <taxon>Pseudomonadati</taxon>
        <taxon>Pseudomonadota</taxon>
        <taxon>Alphaproteobacteria</taxon>
        <taxon>Acetobacterales</taxon>
        <taxon>Acidocellaceae</taxon>
        <taxon>Acidisoma</taxon>
    </lineage>
</organism>
<dbReference type="RefSeq" id="WP_227321438.1">
    <property type="nucleotide sequence ID" value="NZ_JAESVB010000004.1"/>
</dbReference>
<evidence type="ECO:0000313" key="2">
    <source>
        <dbReference type="EMBL" id="MCB8875779.1"/>
    </source>
</evidence>
<dbReference type="PANTHER" id="PTHR30006">
    <property type="entry name" value="THIAMINE-BINDING PERIPLASMIC PROTEIN-RELATED"/>
    <property type="match status" value="1"/>
</dbReference>
<reference evidence="2" key="2">
    <citation type="submission" date="2021-01" db="EMBL/GenBank/DDBJ databases">
        <authorList>
            <person name="Mieszkin S."/>
            <person name="Pouder E."/>
            <person name="Alain K."/>
        </authorList>
    </citation>
    <scope>NUCLEOTIDE SEQUENCE</scope>
    <source>
        <strain evidence="2">HW T2.11</strain>
    </source>
</reference>
<reference evidence="2" key="1">
    <citation type="journal article" date="2021" name="Microorganisms">
        <title>Acidisoma silvae sp. nov. and Acidisomacellulosilytica sp. nov., Two Acidophilic Bacteria Isolated from Decaying Wood, Hydrolyzing Cellulose and Producing Poly-3-hydroxybutyrate.</title>
        <authorList>
            <person name="Mieszkin S."/>
            <person name="Pouder E."/>
            <person name="Uroz S."/>
            <person name="Simon-Colin C."/>
            <person name="Alain K."/>
        </authorList>
    </citation>
    <scope>NUCLEOTIDE SEQUENCE</scope>
    <source>
        <strain evidence="2">HW T2.11</strain>
    </source>
</reference>
<evidence type="ECO:0000313" key="3">
    <source>
        <dbReference type="Proteomes" id="UP000708298"/>
    </source>
</evidence>
<name>A0A963YRQ2_9PROT</name>
<dbReference type="Gene3D" id="3.40.190.10">
    <property type="entry name" value="Periplasmic binding protein-like II"/>
    <property type="match status" value="2"/>
</dbReference>
<evidence type="ECO:0000256" key="1">
    <source>
        <dbReference type="ARBA" id="ARBA00022729"/>
    </source>
</evidence>
<keyword evidence="3" id="KW-1185">Reference proteome</keyword>
<proteinExistence type="predicted"/>
<dbReference type="Pfam" id="PF13343">
    <property type="entry name" value="SBP_bac_6"/>
    <property type="match status" value="1"/>
</dbReference>
<protein>
    <submittedName>
        <fullName evidence="2">Extracellular solute-binding protein</fullName>
    </submittedName>
</protein>
<dbReference type="GO" id="GO:0030976">
    <property type="term" value="F:thiamine pyrophosphate binding"/>
    <property type="evidence" value="ECO:0007669"/>
    <property type="project" value="TreeGrafter"/>
</dbReference>
<sequence length="370" mass="39633">MTISRRGLLGASASLATLAAAGTRFAPMARAAEAALSPALIASAKAEGKLNLVALSHNWAFEPLMKTFSSRYGIAIDDSNSEGSSAEEIQAVRTLKHDDRAPDCMDLSPTFAVLGTQKKLLAPYKVATWKDIPADARDPEGHWVGDYFGIVSFAVNRKVVANVPRSWRDLLKPEYRGMVAMDGTPLGSGDALATVMAANLAFGGTMHNVAPGVEFFARLAKAGNLNPVAVTEPMLVSGQAPIVLRWDYLNLTSRDNAAKMAPIEVVVPNDGAPFGAFYAQAISAFAPHPKAARLWQEFLYSDEGQLGFLAQYAHPIRFNAMLAAGAIPAEMLAKLPSPEAYKKTQFATLDQTNAAKKVISDLWTRDVKVG</sequence>
<dbReference type="EMBL" id="JAESVB010000004">
    <property type="protein sequence ID" value="MCB8875779.1"/>
    <property type="molecule type" value="Genomic_DNA"/>
</dbReference>
<dbReference type="SUPFAM" id="SSF53850">
    <property type="entry name" value="Periplasmic binding protein-like II"/>
    <property type="match status" value="1"/>
</dbReference>
<comment type="caution">
    <text evidence="2">The sequence shown here is derived from an EMBL/GenBank/DDBJ whole genome shotgun (WGS) entry which is preliminary data.</text>
</comment>
<dbReference type="GO" id="GO:0030975">
    <property type="term" value="F:thiamine binding"/>
    <property type="evidence" value="ECO:0007669"/>
    <property type="project" value="TreeGrafter"/>
</dbReference>
<dbReference type="GO" id="GO:0015888">
    <property type="term" value="P:thiamine transport"/>
    <property type="evidence" value="ECO:0007669"/>
    <property type="project" value="TreeGrafter"/>
</dbReference>
<accession>A0A963YRQ2</accession>
<dbReference type="GO" id="GO:0030288">
    <property type="term" value="C:outer membrane-bounded periplasmic space"/>
    <property type="evidence" value="ECO:0007669"/>
    <property type="project" value="TreeGrafter"/>
</dbReference>
<gene>
    <name evidence="2" type="ORF">ASILVAE211_11340</name>
</gene>
<dbReference type="PANTHER" id="PTHR30006:SF2">
    <property type="entry name" value="ABC TRANSPORTER SUBSTRATE-BINDING PROTEIN"/>
    <property type="match status" value="1"/>
</dbReference>
<dbReference type="PROSITE" id="PS51318">
    <property type="entry name" value="TAT"/>
    <property type="match status" value="1"/>
</dbReference>